<proteinExistence type="predicted"/>
<reference evidence="1" key="1">
    <citation type="submission" date="2022-03" db="EMBL/GenBank/DDBJ databases">
        <authorList>
            <person name="Tunstrom K."/>
        </authorList>
    </citation>
    <scope>NUCLEOTIDE SEQUENCE</scope>
</reference>
<dbReference type="EMBL" id="CAKOGL010000021">
    <property type="protein sequence ID" value="CAH2098977.1"/>
    <property type="molecule type" value="Genomic_DNA"/>
</dbReference>
<comment type="caution">
    <text evidence="1">The sequence shown here is derived from an EMBL/GenBank/DDBJ whole genome shotgun (WGS) entry which is preliminary data.</text>
</comment>
<evidence type="ECO:0000313" key="1">
    <source>
        <dbReference type="EMBL" id="CAH2098977.1"/>
    </source>
</evidence>
<name>A0AAU9UM78_EUPED</name>
<dbReference type="AlphaFoldDB" id="A0AAU9UM78"/>
<evidence type="ECO:0000313" key="2">
    <source>
        <dbReference type="Proteomes" id="UP001153954"/>
    </source>
</evidence>
<organism evidence="1 2">
    <name type="scientific">Euphydryas editha</name>
    <name type="common">Edith's checkerspot</name>
    <dbReference type="NCBI Taxonomy" id="104508"/>
    <lineage>
        <taxon>Eukaryota</taxon>
        <taxon>Metazoa</taxon>
        <taxon>Ecdysozoa</taxon>
        <taxon>Arthropoda</taxon>
        <taxon>Hexapoda</taxon>
        <taxon>Insecta</taxon>
        <taxon>Pterygota</taxon>
        <taxon>Neoptera</taxon>
        <taxon>Endopterygota</taxon>
        <taxon>Lepidoptera</taxon>
        <taxon>Glossata</taxon>
        <taxon>Ditrysia</taxon>
        <taxon>Papilionoidea</taxon>
        <taxon>Nymphalidae</taxon>
        <taxon>Nymphalinae</taxon>
        <taxon>Euphydryas</taxon>
    </lineage>
</organism>
<dbReference type="Proteomes" id="UP001153954">
    <property type="component" value="Unassembled WGS sequence"/>
</dbReference>
<protein>
    <recommendedName>
        <fullName evidence="3">Reverse transcriptase domain-containing protein</fullName>
    </recommendedName>
</protein>
<evidence type="ECO:0008006" key="3">
    <source>
        <dbReference type="Google" id="ProtNLM"/>
    </source>
</evidence>
<sequence length="98" mass="10534">MVLRGNRLSKVKIVCYADDTLIMAHGYDFRVAATLATEGVTQIVGKILSLGLEVALYKSKSLCFHGPGKDNWSGVVVHIAALTSAIADSINARGRLYL</sequence>
<gene>
    <name evidence="1" type="ORF">EEDITHA_LOCUS14030</name>
</gene>
<keyword evidence="2" id="KW-1185">Reference proteome</keyword>
<accession>A0AAU9UM78</accession>